<evidence type="ECO:0000256" key="6">
    <source>
        <dbReference type="HAMAP-Rule" id="MF_01871"/>
    </source>
</evidence>
<sequence length="808" mass="91507">MSNQTNSNHTALSLSDTENNILNKVCGYIAPNWPLDQMIAVNPFWEMRHMPIEDVSARLDTLCNANMLMPKDFYQHKYDNGIITDNHLADAATLLNSDFNKEQLLQALRVDVPLVDWHNIADLLDQQRNKHKMAWHDEITHQLSQFCAAHYQQLGPMLHRNDTQAPSELYRHWLTVIQADKGISIVMDEKHLNGYFKRLSTCADELIALTLSTLNIDNDSLELYAHSLLLDINGWASWLAYLRFQGQLYAKPKDDMKQLLAMRMAWDLVIWQYLADHDSASFKQLQSQWQQEKSLVVERLHAHKLAQKPLWVWAKALELSYQYPLNHALQSATKTPVNNAQLQAVFCIDVRSEVIRRALESQSKNIETFGFAGFFGLPLEYQENGSAITRPQLPGLLKPDIHATQTHKDAALEASRQNSATWQSWSKSAPSSFSMVESAGWLYAFKLIKNTFLSKGKAKKCATTDWQLTQNQQKLTLKDKTDLAQKVLNTLGIKEFAPHVMLVGHASHTTNNLHSAGLECGACGGQSGEVNVRVLANLLNDTQVRQALKERGLTLAQSTQFIAAIHNTTTDVITAYDTELNDNLKKWLTVATQTAQQERLVNIDPQLVNKTADEINHAYQQRARDWSQVRPEWGLANNAAFIVAPRAWTRSVNLQGRCFLHDYEWENDNEFAVLELIMTAPMIVTHWINSQYNASVTDNHKYGSGNKILHNAVGGNIGLFEGNGGDLRIGLAMQSLHSGEKWMHEPIRLNVYIAAPQSAIAAIYNKHVMVKELIDNHWLTLIRWGDDNTLEQFENGHFSTISASNEPI</sequence>
<dbReference type="Pfam" id="PF10070">
    <property type="entry name" value="DabA"/>
    <property type="match status" value="1"/>
</dbReference>
<evidence type="ECO:0000313" key="8">
    <source>
        <dbReference type="Proteomes" id="UP001152447"/>
    </source>
</evidence>
<comment type="caution">
    <text evidence="7">The sequence shown here is derived from an EMBL/GenBank/DDBJ whole genome shotgun (WGS) entry which is preliminary data.</text>
</comment>
<proteinExistence type="inferred from homology"/>
<keyword evidence="1 6" id="KW-0813">Transport</keyword>
<comment type="subunit">
    <text evidence="6">Forms a complex with DabB.</text>
</comment>
<comment type="similarity">
    <text evidence="6">Belongs to the inorganic carbon transporter (TC 9.A.2) DabA family.</text>
</comment>
<keyword evidence="5 6" id="KW-0472">Membrane</keyword>
<keyword evidence="8" id="KW-1185">Reference proteome</keyword>
<feature type="binding site" evidence="6">
    <location>
        <position position="349"/>
    </location>
    <ligand>
        <name>Zn(2+)</name>
        <dbReference type="ChEBI" id="CHEBI:29105"/>
    </ligand>
</feature>
<dbReference type="InterPro" id="IPR018752">
    <property type="entry name" value="DabA"/>
</dbReference>
<reference evidence="7" key="1">
    <citation type="submission" date="2022-07" db="EMBL/GenBank/DDBJ databases">
        <authorList>
            <person name="Criscuolo A."/>
        </authorList>
    </citation>
    <scope>NUCLEOTIDE SEQUENCE</scope>
    <source>
        <strain evidence="7">CIP103197</strain>
    </source>
</reference>
<evidence type="ECO:0000256" key="3">
    <source>
        <dbReference type="ARBA" id="ARBA00022723"/>
    </source>
</evidence>
<dbReference type="GO" id="GO:0008270">
    <property type="term" value="F:zinc ion binding"/>
    <property type="evidence" value="ECO:0007669"/>
    <property type="project" value="UniProtKB-UniRule"/>
</dbReference>
<keyword evidence="3 6" id="KW-0479">Metal-binding</keyword>
<comment type="cofactor">
    <cofactor evidence="6">
        <name>Zn(2+)</name>
        <dbReference type="ChEBI" id="CHEBI:29105"/>
    </cofactor>
</comment>
<comment type="function">
    <text evidence="6">Part of an energy-coupled inorganic carbon pump.</text>
</comment>
<dbReference type="HAMAP" id="MF_01871">
    <property type="entry name" value="DabA"/>
    <property type="match status" value="1"/>
</dbReference>
<evidence type="ECO:0000256" key="1">
    <source>
        <dbReference type="ARBA" id="ARBA00022448"/>
    </source>
</evidence>
<dbReference type="EMBL" id="CAMAPB010000034">
    <property type="protein sequence ID" value="CAH9060947.1"/>
    <property type="molecule type" value="Genomic_DNA"/>
</dbReference>
<comment type="subcellular location">
    <subcellularLocation>
        <location evidence="6">Cell membrane</location>
        <topology evidence="6">Peripheral membrane protein</topology>
    </subcellularLocation>
</comment>
<evidence type="ECO:0000256" key="4">
    <source>
        <dbReference type="ARBA" id="ARBA00022833"/>
    </source>
</evidence>
<dbReference type="GO" id="GO:0005886">
    <property type="term" value="C:plasma membrane"/>
    <property type="evidence" value="ECO:0007669"/>
    <property type="project" value="UniProtKB-SubCell"/>
</dbReference>
<protein>
    <recommendedName>
        <fullName evidence="6">Probable inorganic carbon transporter subunit DabA</fullName>
    </recommendedName>
</protein>
<feature type="binding site" evidence="6">
    <location>
        <position position="347"/>
    </location>
    <ligand>
        <name>Zn(2+)</name>
        <dbReference type="ChEBI" id="CHEBI:29105"/>
    </ligand>
</feature>
<accession>A0A9W4R0H8</accession>
<keyword evidence="4 6" id="KW-0862">Zinc</keyword>
<evidence type="ECO:0000256" key="2">
    <source>
        <dbReference type="ARBA" id="ARBA00022475"/>
    </source>
</evidence>
<dbReference type="PANTHER" id="PTHR38344:SF1">
    <property type="entry name" value="INORGANIC CARBON TRANSPORTER SUBUNIT DABA-RELATED"/>
    <property type="match status" value="1"/>
</dbReference>
<evidence type="ECO:0000256" key="5">
    <source>
        <dbReference type="ARBA" id="ARBA00023136"/>
    </source>
</evidence>
<gene>
    <name evidence="6" type="primary">dabA</name>
    <name evidence="7" type="ORF">PSEHALCIP103_02387</name>
</gene>
<dbReference type="AlphaFoldDB" id="A0A9W4R0H8"/>
<name>A0A9W4R0H8_PSEHA</name>
<feature type="binding site" evidence="6">
    <location>
        <position position="505"/>
    </location>
    <ligand>
        <name>Zn(2+)</name>
        <dbReference type="ChEBI" id="CHEBI:29105"/>
    </ligand>
</feature>
<dbReference type="RefSeq" id="WP_262976879.1">
    <property type="nucleotide sequence ID" value="NZ_CAMAPB010000034.1"/>
</dbReference>
<evidence type="ECO:0000313" key="7">
    <source>
        <dbReference type="EMBL" id="CAH9060947.1"/>
    </source>
</evidence>
<keyword evidence="2 6" id="KW-1003">Cell membrane</keyword>
<organism evidence="7 8">
    <name type="scientific">Pseudoalteromonas haloplanktis</name>
    <name type="common">Alteromonas haloplanktis</name>
    <dbReference type="NCBI Taxonomy" id="228"/>
    <lineage>
        <taxon>Bacteria</taxon>
        <taxon>Pseudomonadati</taxon>
        <taxon>Pseudomonadota</taxon>
        <taxon>Gammaproteobacteria</taxon>
        <taxon>Alteromonadales</taxon>
        <taxon>Pseudoalteromonadaceae</taxon>
        <taxon>Pseudoalteromonas</taxon>
    </lineage>
</organism>
<feature type="binding site" evidence="6">
    <location>
        <position position="520"/>
    </location>
    <ligand>
        <name>Zn(2+)</name>
        <dbReference type="ChEBI" id="CHEBI:29105"/>
    </ligand>
</feature>
<dbReference type="PANTHER" id="PTHR38344">
    <property type="entry name" value="UPF0753 PROTEIN AQ_863"/>
    <property type="match status" value="1"/>
</dbReference>
<dbReference type="Proteomes" id="UP001152447">
    <property type="component" value="Unassembled WGS sequence"/>
</dbReference>